<dbReference type="SUPFAM" id="SSF55248">
    <property type="entry name" value="PCD-like"/>
    <property type="match status" value="1"/>
</dbReference>
<dbReference type="OMA" id="CVPCESK"/>
<dbReference type="EC" id="4.2.1.96" evidence="3"/>
<proteinExistence type="inferred from homology"/>
<dbReference type="GO" id="GO:0008124">
    <property type="term" value="F:4-alpha-hydroxytetrahydrobiopterin dehydratase activity"/>
    <property type="evidence" value="ECO:0007669"/>
    <property type="project" value="UniProtKB-EC"/>
</dbReference>
<dbReference type="InterPro" id="IPR001533">
    <property type="entry name" value="Pterin_deHydtase"/>
</dbReference>
<dbReference type="GO" id="GO:0005739">
    <property type="term" value="C:mitochondrion"/>
    <property type="evidence" value="ECO:0007669"/>
    <property type="project" value="TreeGrafter"/>
</dbReference>
<comment type="caution">
    <text evidence="6">The sequence shown here is derived from an EMBL/GenBank/DDBJ whole genome shotgun (WGS) entry which is preliminary data.</text>
</comment>
<feature type="non-terminal residue" evidence="6">
    <location>
        <position position="136"/>
    </location>
</feature>
<dbReference type="AlphaFoldDB" id="A0AA38LEE2"/>
<dbReference type="PANTHER" id="PTHR12599">
    <property type="entry name" value="PTERIN-4-ALPHA-CARBINOLAMINE DEHYDRATASE"/>
    <property type="match status" value="1"/>
</dbReference>
<evidence type="ECO:0000256" key="5">
    <source>
        <dbReference type="ARBA" id="ARBA00030497"/>
    </source>
</evidence>
<protein>
    <recommendedName>
        <fullName evidence="3">4a-hydroxytetrahydrobiopterin dehydratase</fullName>
        <ecNumber evidence="3">4.2.1.96</ecNumber>
    </recommendedName>
    <alternativeName>
        <fullName evidence="5">4-alpha-hydroxy-tetrahydropterin dehydratase</fullName>
    </alternativeName>
</protein>
<dbReference type="GO" id="GO:0006729">
    <property type="term" value="P:tetrahydrobiopterin biosynthetic process"/>
    <property type="evidence" value="ECO:0007669"/>
    <property type="project" value="InterPro"/>
</dbReference>
<evidence type="ECO:0000256" key="4">
    <source>
        <dbReference type="ARBA" id="ARBA00023239"/>
    </source>
</evidence>
<dbReference type="Proteomes" id="UP000824469">
    <property type="component" value="Unassembled WGS sequence"/>
</dbReference>
<organism evidence="6 7">
    <name type="scientific">Taxus chinensis</name>
    <name type="common">Chinese yew</name>
    <name type="synonym">Taxus wallichiana var. chinensis</name>
    <dbReference type="NCBI Taxonomy" id="29808"/>
    <lineage>
        <taxon>Eukaryota</taxon>
        <taxon>Viridiplantae</taxon>
        <taxon>Streptophyta</taxon>
        <taxon>Embryophyta</taxon>
        <taxon>Tracheophyta</taxon>
        <taxon>Spermatophyta</taxon>
        <taxon>Pinopsida</taxon>
        <taxon>Pinidae</taxon>
        <taxon>Conifers II</taxon>
        <taxon>Cupressales</taxon>
        <taxon>Taxaceae</taxon>
        <taxon>Taxus</taxon>
    </lineage>
</organism>
<dbReference type="Pfam" id="PF01329">
    <property type="entry name" value="Pterin_4a"/>
    <property type="match status" value="1"/>
</dbReference>
<dbReference type="Gene3D" id="3.30.1360.20">
    <property type="entry name" value="Transcriptional coactivator/pterin dehydratase"/>
    <property type="match status" value="1"/>
</dbReference>
<evidence type="ECO:0000313" key="7">
    <source>
        <dbReference type="Proteomes" id="UP000824469"/>
    </source>
</evidence>
<gene>
    <name evidence="6" type="ORF">KI387_020464</name>
</gene>
<name>A0AA38LEE2_TAXCH</name>
<dbReference type="PANTHER" id="PTHR12599:SF0">
    <property type="entry name" value="PTERIN-4-ALPHA-CARBINOLAMINE DEHYDRATASE"/>
    <property type="match status" value="1"/>
</dbReference>
<dbReference type="EMBL" id="JAHRHJ020000004">
    <property type="protein sequence ID" value="KAH9318695.1"/>
    <property type="molecule type" value="Genomic_DNA"/>
</dbReference>
<evidence type="ECO:0000256" key="2">
    <source>
        <dbReference type="ARBA" id="ARBA00006472"/>
    </source>
</evidence>
<evidence type="ECO:0000256" key="1">
    <source>
        <dbReference type="ARBA" id="ARBA00001554"/>
    </source>
</evidence>
<dbReference type="InterPro" id="IPR036428">
    <property type="entry name" value="PCD_sf"/>
</dbReference>
<evidence type="ECO:0000313" key="6">
    <source>
        <dbReference type="EMBL" id="KAH9318695.1"/>
    </source>
</evidence>
<keyword evidence="7" id="KW-1185">Reference proteome</keyword>
<reference evidence="6 7" key="1">
    <citation type="journal article" date="2021" name="Nat. Plants">
        <title>The Taxus genome provides insights into paclitaxel biosynthesis.</title>
        <authorList>
            <person name="Xiong X."/>
            <person name="Gou J."/>
            <person name="Liao Q."/>
            <person name="Li Y."/>
            <person name="Zhou Q."/>
            <person name="Bi G."/>
            <person name="Li C."/>
            <person name="Du R."/>
            <person name="Wang X."/>
            <person name="Sun T."/>
            <person name="Guo L."/>
            <person name="Liang H."/>
            <person name="Lu P."/>
            <person name="Wu Y."/>
            <person name="Zhang Z."/>
            <person name="Ro D.K."/>
            <person name="Shang Y."/>
            <person name="Huang S."/>
            <person name="Yan J."/>
        </authorList>
    </citation>
    <scope>NUCLEOTIDE SEQUENCE [LARGE SCALE GENOMIC DNA]</scope>
    <source>
        <strain evidence="6">Ta-2019</strain>
    </source>
</reference>
<evidence type="ECO:0000256" key="3">
    <source>
        <dbReference type="ARBA" id="ARBA00013252"/>
    </source>
</evidence>
<sequence>MHRNPGNVILIGRLLPISHATLSHKMSPAGNFLCLVTKCSQDKELVKKKCVPCESNNLKPMSIKAAEELLQKIPGWNILNEDGKQRLHRDWKVKNFMKGLEFFKHVADIAEAEGHHPDLHLANWNNVSIDIWTHSI</sequence>
<accession>A0AA38LEE2</accession>
<comment type="similarity">
    <text evidence="2">Belongs to the pterin-4-alpha-carbinolamine dehydratase family.</text>
</comment>
<keyword evidence="4" id="KW-0456">Lyase</keyword>
<comment type="catalytic activity">
    <reaction evidence="1">
        <text>(4aS,6R)-4a-hydroxy-L-erythro-5,6,7,8-tetrahydrobiopterin = (6R)-L-erythro-6,7-dihydrobiopterin + H2O</text>
        <dbReference type="Rhea" id="RHEA:11920"/>
        <dbReference type="ChEBI" id="CHEBI:15377"/>
        <dbReference type="ChEBI" id="CHEBI:15642"/>
        <dbReference type="ChEBI" id="CHEBI:43120"/>
        <dbReference type="EC" id="4.2.1.96"/>
    </reaction>
</comment>